<keyword evidence="3" id="KW-1185">Reference proteome</keyword>
<dbReference type="Proteomes" id="UP000683360">
    <property type="component" value="Unassembled WGS sequence"/>
</dbReference>
<name>A0A8S3UDE2_MYTED</name>
<feature type="compositionally biased region" description="Basic and acidic residues" evidence="1">
    <location>
        <begin position="195"/>
        <end position="227"/>
    </location>
</feature>
<organism evidence="2 3">
    <name type="scientific">Mytilus edulis</name>
    <name type="common">Blue mussel</name>
    <dbReference type="NCBI Taxonomy" id="6550"/>
    <lineage>
        <taxon>Eukaryota</taxon>
        <taxon>Metazoa</taxon>
        <taxon>Spiralia</taxon>
        <taxon>Lophotrochozoa</taxon>
        <taxon>Mollusca</taxon>
        <taxon>Bivalvia</taxon>
        <taxon>Autobranchia</taxon>
        <taxon>Pteriomorphia</taxon>
        <taxon>Mytilida</taxon>
        <taxon>Mytiloidea</taxon>
        <taxon>Mytilidae</taxon>
        <taxon>Mytilinae</taxon>
        <taxon>Mytilus</taxon>
    </lineage>
</organism>
<sequence length="285" mass="33361">MTFPNVINIPDGNVIVDLSPIQQSRINFSALQASFYFEFIDMDMSANFKDDEPNRQAVVRFCRGIISVAQFELALQNREQLEESILVAESREAELAKELGSMIPKRSGKIIAVNPFITRNFINFKYRETIQPSVSQKQNGEIEKGERIKTKKETKLVKKRVKEEEIVFKKYLKVNRRKKIQKKARKRNKKKLKKEQKERARLEKKEMKDRKTLQKEMKKKEGSKEKKPTHVINMPVVLEHMDIAMKKSDVDFKDDGKGNLNNEEKKTTIGKRLQDLFRSLICTKK</sequence>
<feature type="region of interest" description="Disordered" evidence="1">
    <location>
        <begin position="178"/>
        <end position="227"/>
    </location>
</feature>
<feature type="compositionally biased region" description="Basic residues" evidence="1">
    <location>
        <begin position="178"/>
        <end position="194"/>
    </location>
</feature>
<comment type="caution">
    <text evidence="2">The sequence shown here is derived from an EMBL/GenBank/DDBJ whole genome shotgun (WGS) entry which is preliminary data.</text>
</comment>
<proteinExistence type="predicted"/>
<dbReference type="AlphaFoldDB" id="A0A8S3UDE2"/>
<evidence type="ECO:0000313" key="2">
    <source>
        <dbReference type="EMBL" id="CAG2240659.1"/>
    </source>
</evidence>
<evidence type="ECO:0000313" key="3">
    <source>
        <dbReference type="Proteomes" id="UP000683360"/>
    </source>
</evidence>
<gene>
    <name evidence="2" type="ORF">MEDL_52930</name>
</gene>
<protein>
    <submittedName>
        <fullName evidence="2">Uncharacterized protein</fullName>
    </submittedName>
</protein>
<evidence type="ECO:0000256" key="1">
    <source>
        <dbReference type="SAM" id="MobiDB-lite"/>
    </source>
</evidence>
<reference evidence="2" key="1">
    <citation type="submission" date="2021-03" db="EMBL/GenBank/DDBJ databases">
        <authorList>
            <person name="Bekaert M."/>
        </authorList>
    </citation>
    <scope>NUCLEOTIDE SEQUENCE</scope>
</reference>
<accession>A0A8S3UDE2</accession>
<dbReference type="EMBL" id="CAJPWZ010002569">
    <property type="protein sequence ID" value="CAG2240659.1"/>
    <property type="molecule type" value="Genomic_DNA"/>
</dbReference>